<evidence type="ECO:0000256" key="3">
    <source>
        <dbReference type="ARBA" id="ARBA00022833"/>
    </source>
</evidence>
<reference evidence="7 8" key="1">
    <citation type="journal article" date="2016" name="Mol. Biol. Evol.">
        <title>Comparative Genomics of Early-Diverging Mushroom-Forming Fungi Provides Insights into the Origins of Lignocellulose Decay Capabilities.</title>
        <authorList>
            <person name="Nagy L.G."/>
            <person name="Riley R."/>
            <person name="Tritt A."/>
            <person name="Adam C."/>
            <person name="Daum C."/>
            <person name="Floudas D."/>
            <person name="Sun H."/>
            <person name="Yadav J.S."/>
            <person name="Pangilinan J."/>
            <person name="Larsson K.H."/>
            <person name="Matsuura K."/>
            <person name="Barry K."/>
            <person name="Labutti K."/>
            <person name="Kuo R."/>
            <person name="Ohm R.A."/>
            <person name="Bhattacharya S.S."/>
            <person name="Shirouzu T."/>
            <person name="Yoshinaga Y."/>
            <person name="Martin F.M."/>
            <person name="Grigoriev I.V."/>
            <person name="Hibbett D.S."/>
        </authorList>
    </citation>
    <scope>NUCLEOTIDE SEQUENCE [LARGE SCALE GENOMIC DNA]</scope>
    <source>
        <strain evidence="7 8">HHB12029</strain>
    </source>
</reference>
<protein>
    <recommendedName>
        <fullName evidence="9">RING-type domain-containing protein</fullName>
    </recommendedName>
</protein>
<dbReference type="InterPro" id="IPR000433">
    <property type="entry name" value="Znf_ZZ"/>
</dbReference>
<dbReference type="SUPFAM" id="SSF57850">
    <property type="entry name" value="RING/U-box"/>
    <property type="match status" value="5"/>
</dbReference>
<dbReference type="GO" id="GO:0008270">
    <property type="term" value="F:zinc ion binding"/>
    <property type="evidence" value="ECO:0007669"/>
    <property type="project" value="UniProtKB-KW"/>
</dbReference>
<keyword evidence="8" id="KW-1185">Reference proteome</keyword>
<evidence type="ECO:0000313" key="7">
    <source>
        <dbReference type="EMBL" id="KZV81440.1"/>
    </source>
</evidence>
<dbReference type="PANTHER" id="PTHR15090:SF8">
    <property type="entry name" value="ZZ-TYPE ZINC FINGER-CONTAINING PROTEIN"/>
    <property type="match status" value="1"/>
</dbReference>
<keyword evidence="3" id="KW-0862">Zinc</keyword>
<dbReference type="PROSITE" id="PS50135">
    <property type="entry name" value="ZF_ZZ_2"/>
    <property type="match status" value="3"/>
</dbReference>
<dbReference type="EMBL" id="KV426392">
    <property type="protein sequence ID" value="KZV81440.1"/>
    <property type="molecule type" value="Genomic_DNA"/>
</dbReference>
<feature type="domain" description="ZZ-type" evidence="6">
    <location>
        <begin position="165"/>
        <end position="218"/>
    </location>
</feature>
<dbReference type="Gene3D" id="3.30.40.10">
    <property type="entry name" value="Zinc/RING finger domain, C3HC4 (zinc finger)"/>
    <property type="match status" value="1"/>
</dbReference>
<evidence type="ECO:0000256" key="2">
    <source>
        <dbReference type="ARBA" id="ARBA00022771"/>
    </source>
</evidence>
<dbReference type="CDD" id="cd02340">
    <property type="entry name" value="ZZ_NBR1_like"/>
    <property type="match status" value="3"/>
</dbReference>
<dbReference type="Proteomes" id="UP000077266">
    <property type="component" value="Unassembled WGS sequence"/>
</dbReference>
<dbReference type="PROSITE" id="PS01357">
    <property type="entry name" value="ZF_ZZ_1"/>
    <property type="match status" value="1"/>
</dbReference>
<feature type="domain" description="RING-type" evidence="5">
    <location>
        <begin position="10"/>
        <end position="51"/>
    </location>
</feature>
<sequence>MFTILDTSTCDICEHGFTDGGPHTASVIPCGHVMCHACLTALTPSRCPLCRAAFSPESIQKLHCDIRSDFTVVAQPDVTPGLRSSAPGLKEQITSLLNASTGEDHLRRCQRLQTALDGFLQACNADESNLLRPYARALAVHINGLEGAILEQSRPLIVREQSALDQPATCDVCNHRITGVRWRCQDCPDWDSCSACYSTSVPTAHPEHRFVKIESRQHIPAPKRSFRHRARCDACDKEIWDIRYKCTHPNCPNFDLCAACEALPKPVHPISHPLLKLRTLDTSPPAPNTAPVPVPGSSSRVDHHAWCNLCRAAILDVRWKCLECPDWDACEACYNQLVPTRHPTHRFVRVDDPHAISPHRTNTRVQHMRIKCDHCQGNVYDVRFKCMHCPDYDLCAKCEALPIKVHPTNHPLLKISDPATALPFIPRGRT</sequence>
<dbReference type="InterPro" id="IPR017907">
    <property type="entry name" value="Znf_RING_CS"/>
</dbReference>
<dbReference type="SMART" id="SM00184">
    <property type="entry name" value="RING"/>
    <property type="match status" value="1"/>
</dbReference>
<keyword evidence="2 4" id="KW-0863">Zinc-finger</keyword>
<dbReference type="Pfam" id="PF00569">
    <property type="entry name" value="ZZ"/>
    <property type="match status" value="4"/>
</dbReference>
<evidence type="ECO:0000256" key="1">
    <source>
        <dbReference type="ARBA" id="ARBA00022723"/>
    </source>
</evidence>
<evidence type="ECO:0000259" key="6">
    <source>
        <dbReference type="PROSITE" id="PS50135"/>
    </source>
</evidence>
<dbReference type="InterPro" id="IPR013083">
    <property type="entry name" value="Znf_RING/FYVE/PHD"/>
</dbReference>
<organism evidence="7 8">
    <name type="scientific">Exidia glandulosa HHB12029</name>
    <dbReference type="NCBI Taxonomy" id="1314781"/>
    <lineage>
        <taxon>Eukaryota</taxon>
        <taxon>Fungi</taxon>
        <taxon>Dikarya</taxon>
        <taxon>Basidiomycota</taxon>
        <taxon>Agaricomycotina</taxon>
        <taxon>Agaricomycetes</taxon>
        <taxon>Auriculariales</taxon>
        <taxon>Exidiaceae</taxon>
        <taxon>Exidia</taxon>
    </lineage>
</organism>
<dbReference type="PROSITE" id="PS00518">
    <property type="entry name" value="ZF_RING_1"/>
    <property type="match status" value="1"/>
</dbReference>
<evidence type="ECO:0000259" key="5">
    <source>
        <dbReference type="PROSITE" id="PS50089"/>
    </source>
</evidence>
<evidence type="ECO:0008006" key="9">
    <source>
        <dbReference type="Google" id="ProtNLM"/>
    </source>
</evidence>
<dbReference type="OrthoDB" id="661148at2759"/>
<accession>A0A165BXQ9</accession>
<dbReference type="InterPro" id="IPR043145">
    <property type="entry name" value="Znf_ZZ_sf"/>
</dbReference>
<evidence type="ECO:0000256" key="4">
    <source>
        <dbReference type="PROSITE-ProRule" id="PRU00228"/>
    </source>
</evidence>
<evidence type="ECO:0000313" key="8">
    <source>
        <dbReference type="Proteomes" id="UP000077266"/>
    </source>
</evidence>
<dbReference type="InParanoid" id="A0A165BXQ9"/>
<proteinExistence type="predicted"/>
<dbReference type="PANTHER" id="PTHR15090">
    <property type="entry name" value="SEQUESTOSOME 1-RELATED"/>
    <property type="match status" value="1"/>
</dbReference>
<dbReference type="PROSITE" id="PS50089">
    <property type="entry name" value="ZF_RING_2"/>
    <property type="match status" value="1"/>
</dbReference>
<gene>
    <name evidence="7" type="ORF">EXIGLDRAFT_731333</name>
</gene>
<dbReference type="Gene3D" id="3.30.60.90">
    <property type="match status" value="4"/>
</dbReference>
<dbReference type="AlphaFoldDB" id="A0A165BXQ9"/>
<dbReference type="InterPro" id="IPR052260">
    <property type="entry name" value="Autophagy_Rcpt_SigReg"/>
</dbReference>
<feature type="domain" description="ZZ-type" evidence="6">
    <location>
        <begin position="367"/>
        <end position="420"/>
    </location>
</feature>
<dbReference type="STRING" id="1314781.A0A165BXQ9"/>
<dbReference type="InterPro" id="IPR001841">
    <property type="entry name" value="Znf_RING"/>
</dbReference>
<feature type="domain" description="ZZ-type" evidence="6">
    <location>
        <begin position="302"/>
        <end position="355"/>
    </location>
</feature>
<dbReference type="SMART" id="SM00291">
    <property type="entry name" value="ZnF_ZZ"/>
    <property type="match status" value="4"/>
</dbReference>
<name>A0A165BXQ9_EXIGL</name>
<keyword evidence="1" id="KW-0479">Metal-binding</keyword>